<feature type="domain" description="Toprim" evidence="1">
    <location>
        <begin position="134"/>
        <end position="218"/>
    </location>
</feature>
<dbReference type="Pfam" id="PF23639">
    <property type="entry name" value="DUF7146"/>
    <property type="match status" value="1"/>
</dbReference>
<dbReference type="AlphaFoldDB" id="A0A3S0H995"/>
<accession>A0A3S0H995</accession>
<dbReference type="CDD" id="cd01029">
    <property type="entry name" value="TOPRIM_primases"/>
    <property type="match status" value="1"/>
</dbReference>
<evidence type="ECO:0000259" key="1">
    <source>
        <dbReference type="Pfam" id="PF13362"/>
    </source>
</evidence>
<name>A0A3S0H995_STEMA</name>
<protein>
    <submittedName>
        <fullName evidence="3">Toprim domain-containing protein</fullName>
    </submittedName>
</protein>
<feature type="non-terminal residue" evidence="3">
    <location>
        <position position="1"/>
    </location>
</feature>
<evidence type="ECO:0000259" key="2">
    <source>
        <dbReference type="Pfam" id="PF23639"/>
    </source>
</evidence>
<evidence type="ECO:0000313" key="3">
    <source>
        <dbReference type="EMBL" id="RTQ80763.1"/>
    </source>
</evidence>
<dbReference type="InterPro" id="IPR006171">
    <property type="entry name" value="TOPRIM_dom"/>
</dbReference>
<dbReference type="InterPro" id="IPR034154">
    <property type="entry name" value="TOPRIM_DnaG/twinkle"/>
</dbReference>
<comment type="caution">
    <text evidence="3">The sequence shown here is derived from an EMBL/GenBank/DDBJ whole genome shotgun (WGS) entry which is preliminary data.</text>
</comment>
<sequence>LVGVGLAAHFDRALPDRLEAFDLRAGTEQAGAEQVARWGRWWDAAKPQHPLLTRYLKARGLSLTPPPTLRLARWGDKPLMLARVQHPTHGLVGMHLTFLEQDGSGRKEKRLAAGSHPLGGAIRLFEHQPGQPLALTEGVETALAVHQSTAWPVWAAVSAIGLERVVLPIEAHEAVIAADHDPAGLEAARKLARRLLAEGRRVRLAVPPRAGADWLDAVAGGAA</sequence>
<dbReference type="Pfam" id="PF13362">
    <property type="entry name" value="Toprim_3"/>
    <property type="match status" value="1"/>
</dbReference>
<dbReference type="InterPro" id="IPR055570">
    <property type="entry name" value="DUF7146"/>
</dbReference>
<feature type="domain" description="DUF7146" evidence="2">
    <location>
        <begin position="36"/>
        <end position="124"/>
    </location>
</feature>
<organism evidence="3 4">
    <name type="scientific">Stenotrophomonas maltophilia</name>
    <name type="common">Pseudomonas maltophilia</name>
    <name type="synonym">Xanthomonas maltophilia</name>
    <dbReference type="NCBI Taxonomy" id="40324"/>
    <lineage>
        <taxon>Bacteria</taxon>
        <taxon>Pseudomonadati</taxon>
        <taxon>Pseudomonadota</taxon>
        <taxon>Gammaproteobacteria</taxon>
        <taxon>Lysobacterales</taxon>
        <taxon>Lysobacteraceae</taxon>
        <taxon>Stenotrophomonas</taxon>
        <taxon>Stenotrophomonas maltophilia group</taxon>
    </lineage>
</organism>
<evidence type="ECO:0000313" key="4">
    <source>
        <dbReference type="Proteomes" id="UP000271705"/>
    </source>
</evidence>
<dbReference type="Gene3D" id="3.40.1360.10">
    <property type="match status" value="1"/>
</dbReference>
<dbReference type="Proteomes" id="UP000271705">
    <property type="component" value="Unassembled WGS sequence"/>
</dbReference>
<proteinExistence type="predicted"/>
<dbReference type="EMBL" id="RXLZ01000153">
    <property type="protein sequence ID" value="RTQ80763.1"/>
    <property type="molecule type" value="Genomic_DNA"/>
</dbReference>
<reference evidence="3 4" key="1">
    <citation type="submission" date="2018-12" db="EMBL/GenBank/DDBJ databases">
        <authorList>
            <person name="Kartti S."/>
            <person name="Manni A."/>
            <person name="Chemao El Fihri M.W."/>
            <person name="Laamarti M."/>
            <person name="Temsamani L."/>
            <person name="El Jamali J.E."/>
            <person name="Ouadghiri M."/>
            <person name="Ibrahimi A."/>
            <person name="Filati-Maltouf A."/>
        </authorList>
    </citation>
    <scope>NUCLEOTIDE SEQUENCE [LARGE SCALE GENOMIC DNA]</scope>
    <source>
        <strain evidence="3 4">MDMC339</strain>
    </source>
</reference>
<gene>
    <name evidence="3" type="ORF">EKL94_22170</name>
</gene>